<dbReference type="InterPro" id="IPR014114">
    <property type="entry name" value="TraW"/>
</dbReference>
<dbReference type="RefSeq" id="WP_323733169.1">
    <property type="nucleotide sequence ID" value="NZ_CP110820.1"/>
</dbReference>
<reference evidence="2 3" key="1">
    <citation type="submission" date="2022-11" db="EMBL/GenBank/DDBJ databases">
        <title>Host association and intracellularity evolved multiple times independently in the Rickettsiales.</title>
        <authorList>
            <person name="Castelli M."/>
            <person name="Nardi T."/>
            <person name="Gammuto L."/>
            <person name="Bellinzona G."/>
            <person name="Sabaneyeva E."/>
            <person name="Potekhin A."/>
            <person name="Serra V."/>
            <person name="Petroni G."/>
            <person name="Sassera D."/>
        </authorList>
    </citation>
    <scope>NUCLEOTIDE SEQUENCE [LARGE SCALE GENOMIC DNA]</scope>
    <source>
        <strain evidence="2 3">NDG2</strain>
    </source>
</reference>
<keyword evidence="1" id="KW-0472">Membrane</keyword>
<dbReference type="NCBIfam" id="TIGR02743">
    <property type="entry name" value="TraW"/>
    <property type="match status" value="1"/>
</dbReference>
<dbReference type="EMBL" id="CP110820">
    <property type="protein sequence ID" value="WPX96325.1"/>
    <property type="molecule type" value="Genomic_DNA"/>
</dbReference>
<protein>
    <submittedName>
        <fullName evidence="2">Type IV secretion system protein TraW</fullName>
    </submittedName>
</protein>
<accession>A0ABZ0UJN9</accession>
<dbReference type="Proteomes" id="UP001327219">
    <property type="component" value="Chromosome"/>
</dbReference>
<name>A0ABZ0UJN9_9RICK</name>
<proteinExistence type="predicted"/>
<keyword evidence="1" id="KW-1133">Transmembrane helix</keyword>
<feature type="transmembrane region" description="Helical" evidence="1">
    <location>
        <begin position="20"/>
        <end position="44"/>
    </location>
</feature>
<keyword evidence="3" id="KW-1185">Reference proteome</keyword>
<evidence type="ECO:0000313" key="3">
    <source>
        <dbReference type="Proteomes" id="UP001327219"/>
    </source>
</evidence>
<keyword evidence="1" id="KW-0812">Transmembrane</keyword>
<evidence type="ECO:0000256" key="1">
    <source>
        <dbReference type="SAM" id="Phobius"/>
    </source>
</evidence>
<sequence length="236" mass="26976">MVRKNHSKNQKIEDKVYSWVRVITTTGIAIVGVAMLIVICFLILSINAKAKDFGVVGRTSEIKEVDAIEEIKGKLSDMEARGELDEHNERMKKEVSDRIKSPKSLNLGRASEVKEYEYDPSIEVKEDLRDARGIVFHRKGTKVNPLDVVSMPYELIFFDGEDEDQLKYVIKKYEESEIKPKLILTGGSPVKLEEEYKLDFYFDQRGVLIKQLGIKAVPAIVMQDGKVLKIREVMVR</sequence>
<gene>
    <name evidence="2" type="ORF">Bandiella_00434</name>
</gene>
<evidence type="ECO:0000313" key="2">
    <source>
        <dbReference type="EMBL" id="WPX96325.1"/>
    </source>
</evidence>
<organism evidence="2 3">
    <name type="scientific">Candidatus Bandiella euplotis</name>
    <dbReference type="NCBI Taxonomy" id="1664265"/>
    <lineage>
        <taxon>Bacteria</taxon>
        <taxon>Pseudomonadati</taxon>
        <taxon>Pseudomonadota</taxon>
        <taxon>Alphaproteobacteria</taxon>
        <taxon>Rickettsiales</taxon>
        <taxon>Candidatus Midichloriaceae</taxon>
        <taxon>Candidatus Bandiella</taxon>
    </lineage>
</organism>